<feature type="compositionally biased region" description="Polar residues" evidence="1">
    <location>
        <begin position="1"/>
        <end position="11"/>
    </location>
</feature>
<accession>A4S9Q3</accession>
<dbReference type="GeneID" id="5006268"/>
<dbReference type="Proteomes" id="UP000001568">
    <property type="component" value="Chromosome 17"/>
</dbReference>
<dbReference type="RefSeq" id="XP_001422211.1">
    <property type="nucleotide sequence ID" value="XM_001422174.1"/>
</dbReference>
<sequence>MCTEWSANPNDRGQYGEICSPRVKKKDGQRQASDSGVTARFVPSRERILIRRDRGRFAWKSRFPDDVLRCTRNCCIIGCADESS</sequence>
<evidence type="ECO:0000313" key="2">
    <source>
        <dbReference type="EMBL" id="ABP00528.1"/>
    </source>
</evidence>
<name>A4S9Q3_OSTLU</name>
<reference evidence="2 3" key="1">
    <citation type="journal article" date="2007" name="Proc. Natl. Acad. Sci. U.S.A.">
        <title>The tiny eukaryote Ostreococcus provides genomic insights into the paradox of plankton speciation.</title>
        <authorList>
            <person name="Palenik B."/>
            <person name="Grimwood J."/>
            <person name="Aerts A."/>
            <person name="Rouze P."/>
            <person name="Salamov A."/>
            <person name="Putnam N."/>
            <person name="Dupont C."/>
            <person name="Jorgensen R."/>
            <person name="Derelle E."/>
            <person name="Rombauts S."/>
            <person name="Zhou K."/>
            <person name="Otillar R."/>
            <person name="Merchant S.S."/>
            <person name="Podell S."/>
            <person name="Gaasterland T."/>
            <person name="Napoli C."/>
            <person name="Gendler K."/>
            <person name="Manuell A."/>
            <person name="Tai V."/>
            <person name="Vallon O."/>
            <person name="Piganeau G."/>
            <person name="Jancek S."/>
            <person name="Heijde M."/>
            <person name="Jabbari K."/>
            <person name="Bowler C."/>
            <person name="Lohr M."/>
            <person name="Robbens S."/>
            <person name="Werner G."/>
            <person name="Dubchak I."/>
            <person name="Pazour G.J."/>
            <person name="Ren Q."/>
            <person name="Paulsen I."/>
            <person name="Delwiche C."/>
            <person name="Schmutz J."/>
            <person name="Rokhsar D."/>
            <person name="Van de Peer Y."/>
            <person name="Moreau H."/>
            <person name="Grigoriev I.V."/>
        </authorList>
    </citation>
    <scope>NUCLEOTIDE SEQUENCE [LARGE SCALE GENOMIC DNA]</scope>
    <source>
        <strain evidence="2 3">CCE9901</strain>
    </source>
</reference>
<evidence type="ECO:0000313" key="3">
    <source>
        <dbReference type="Proteomes" id="UP000001568"/>
    </source>
</evidence>
<dbReference type="HOGENOM" id="CLU_2531560_0_0_1"/>
<dbReference type="KEGG" id="olu:OSTLU_28278"/>
<keyword evidence="3" id="KW-1185">Reference proteome</keyword>
<dbReference type="Gramene" id="ABP00528">
    <property type="protein sequence ID" value="ABP00528"/>
    <property type="gene ID" value="OSTLU_28278"/>
</dbReference>
<evidence type="ECO:0000256" key="1">
    <source>
        <dbReference type="SAM" id="MobiDB-lite"/>
    </source>
</evidence>
<dbReference type="AlphaFoldDB" id="A4S9Q3"/>
<protein>
    <submittedName>
        <fullName evidence="2">Uncharacterized protein</fullName>
    </submittedName>
</protein>
<proteinExistence type="predicted"/>
<organism evidence="2 3">
    <name type="scientific">Ostreococcus lucimarinus (strain CCE9901)</name>
    <dbReference type="NCBI Taxonomy" id="436017"/>
    <lineage>
        <taxon>Eukaryota</taxon>
        <taxon>Viridiplantae</taxon>
        <taxon>Chlorophyta</taxon>
        <taxon>Mamiellophyceae</taxon>
        <taxon>Mamiellales</taxon>
        <taxon>Bathycoccaceae</taxon>
        <taxon>Ostreococcus</taxon>
    </lineage>
</organism>
<gene>
    <name evidence="2" type="ORF">OSTLU_28278</name>
</gene>
<dbReference type="EMBL" id="CP000597">
    <property type="protein sequence ID" value="ABP00528.1"/>
    <property type="molecule type" value="Genomic_DNA"/>
</dbReference>
<feature type="region of interest" description="Disordered" evidence="1">
    <location>
        <begin position="1"/>
        <end position="37"/>
    </location>
</feature>